<sequence>MFPWEHAAVGYIIVSLWARATGRKLDGWAALAVLVGTQFPDLVDKPLAWSFGVLPSGISAAHSILVSVPVSILVVAVARRYRAATVGVAFALGYLSHIPADLLYNGFFFGNYDVIRAFLWPLSHGSESSMGGFFAQTWFYLRRFVVFLARPEAWVLVAFELALLGSAVWLWLGDGAPGVGLLKRSVTGIRRGVTK</sequence>
<evidence type="ECO:0000313" key="3">
    <source>
        <dbReference type="Proteomes" id="UP000198902"/>
    </source>
</evidence>
<dbReference type="AlphaFoldDB" id="A0A0D6JWP9"/>
<keyword evidence="1" id="KW-0472">Membrane</keyword>
<dbReference type="EMBL" id="CSTE01000005">
    <property type="protein sequence ID" value="CQR53180.1"/>
    <property type="molecule type" value="Genomic_DNA"/>
</dbReference>
<keyword evidence="3" id="KW-1185">Reference proteome</keyword>
<evidence type="ECO:0008006" key="4">
    <source>
        <dbReference type="Google" id="ProtNLM"/>
    </source>
</evidence>
<gene>
    <name evidence="2" type="ORF">BN996_03500</name>
</gene>
<keyword evidence="1" id="KW-0812">Transmembrane</keyword>
<evidence type="ECO:0000313" key="2">
    <source>
        <dbReference type="EMBL" id="CQR53180.1"/>
    </source>
</evidence>
<dbReference type="Proteomes" id="UP000198902">
    <property type="component" value="Unassembled WGS sequence"/>
</dbReference>
<reference evidence="3" key="1">
    <citation type="submission" date="2015-03" db="EMBL/GenBank/DDBJ databases">
        <authorList>
            <person name="Urmite Genomes"/>
        </authorList>
    </citation>
    <scope>NUCLEOTIDE SEQUENCE [LARGE SCALE GENOMIC DNA]</scope>
    <source>
        <strain evidence="3">Arc-Hr</strain>
    </source>
</reference>
<evidence type="ECO:0000256" key="1">
    <source>
        <dbReference type="SAM" id="Phobius"/>
    </source>
</evidence>
<feature type="transmembrane region" description="Helical" evidence="1">
    <location>
        <begin position="118"/>
        <end position="141"/>
    </location>
</feature>
<protein>
    <recommendedName>
        <fullName evidence="4">LexA-binding, inner membrane-associated hydrolase</fullName>
    </recommendedName>
</protein>
<feature type="transmembrane region" description="Helical" evidence="1">
    <location>
        <begin position="81"/>
        <end position="98"/>
    </location>
</feature>
<proteinExistence type="predicted"/>
<keyword evidence="1" id="KW-1133">Transmembrane helix</keyword>
<dbReference type="InterPro" id="IPR007404">
    <property type="entry name" value="YdjM-like"/>
</dbReference>
<dbReference type="Pfam" id="PF04307">
    <property type="entry name" value="YdjM"/>
    <property type="match status" value="1"/>
</dbReference>
<feature type="transmembrane region" description="Helical" evidence="1">
    <location>
        <begin position="47"/>
        <end position="74"/>
    </location>
</feature>
<accession>A0A0D6JWP9</accession>
<organism evidence="2 3">
    <name type="scientific">Haloferax massiliensis</name>
    <dbReference type="NCBI Taxonomy" id="1476858"/>
    <lineage>
        <taxon>Archaea</taxon>
        <taxon>Methanobacteriati</taxon>
        <taxon>Methanobacteriota</taxon>
        <taxon>Stenosarchaea group</taxon>
        <taxon>Halobacteria</taxon>
        <taxon>Halobacteriales</taxon>
        <taxon>Haloferacaceae</taxon>
        <taxon>Haloferax</taxon>
    </lineage>
</organism>
<name>A0A0D6JWP9_9EURY</name>
<dbReference type="RefSeq" id="WP_089781140.1">
    <property type="nucleotide sequence ID" value="NZ_CABLRR010000005.1"/>
</dbReference>
<feature type="transmembrane region" description="Helical" evidence="1">
    <location>
        <begin position="153"/>
        <end position="172"/>
    </location>
</feature>
<dbReference type="OrthoDB" id="200338at2157"/>